<dbReference type="PANTHER" id="PTHR42953">
    <property type="entry name" value="HIGH-AFFINITY ZINC UPTAKE SYSTEM PROTEIN ZNUA-RELATED"/>
    <property type="match status" value="1"/>
</dbReference>
<keyword evidence="3" id="KW-0479">Metal-binding</keyword>
<dbReference type="InterPro" id="IPR050492">
    <property type="entry name" value="Bact_metal-bind_prot9"/>
</dbReference>
<dbReference type="Proteomes" id="UP000621492">
    <property type="component" value="Unassembled WGS sequence"/>
</dbReference>
<evidence type="ECO:0000256" key="6">
    <source>
        <dbReference type="SAM" id="Coils"/>
    </source>
</evidence>
<reference evidence="7" key="1">
    <citation type="journal article" date="2014" name="Int. J. Syst. Evol. Microbiol.">
        <title>Complete genome sequence of Corynebacterium casei LMG S-19264T (=DSM 44701T), isolated from a smear-ripened cheese.</title>
        <authorList>
            <consortium name="US DOE Joint Genome Institute (JGI-PGF)"/>
            <person name="Walter F."/>
            <person name="Albersmeier A."/>
            <person name="Kalinowski J."/>
            <person name="Ruckert C."/>
        </authorList>
    </citation>
    <scope>NUCLEOTIDE SEQUENCE</scope>
    <source>
        <strain evidence="7">CGMCC 1.15454</strain>
    </source>
</reference>
<dbReference type="GO" id="GO:0030001">
    <property type="term" value="P:metal ion transport"/>
    <property type="evidence" value="ECO:0007669"/>
    <property type="project" value="InterPro"/>
</dbReference>
<dbReference type="InterPro" id="IPR006129">
    <property type="entry name" value="AdhesinB"/>
</dbReference>
<dbReference type="GO" id="GO:0030313">
    <property type="term" value="C:cell envelope"/>
    <property type="evidence" value="ECO:0007669"/>
    <property type="project" value="UniProtKB-SubCell"/>
</dbReference>
<evidence type="ECO:0000256" key="3">
    <source>
        <dbReference type="ARBA" id="ARBA00022723"/>
    </source>
</evidence>
<keyword evidence="8" id="KW-1185">Reference proteome</keyword>
<comment type="caution">
    <text evidence="7">The sequence shown here is derived from an EMBL/GenBank/DDBJ whole genome shotgun (WGS) entry which is preliminary data.</text>
</comment>
<dbReference type="GO" id="GO:0007155">
    <property type="term" value="P:cell adhesion"/>
    <property type="evidence" value="ECO:0007669"/>
    <property type="project" value="InterPro"/>
</dbReference>
<organism evidence="7 8">
    <name type="scientific">Lentibacillus populi</name>
    <dbReference type="NCBI Taxonomy" id="1827502"/>
    <lineage>
        <taxon>Bacteria</taxon>
        <taxon>Bacillati</taxon>
        <taxon>Bacillota</taxon>
        <taxon>Bacilli</taxon>
        <taxon>Bacillales</taxon>
        <taxon>Bacillaceae</taxon>
        <taxon>Lentibacillus</taxon>
    </lineage>
</organism>
<reference evidence="7" key="2">
    <citation type="submission" date="2020-09" db="EMBL/GenBank/DDBJ databases">
        <authorList>
            <person name="Sun Q."/>
            <person name="Zhou Y."/>
        </authorList>
    </citation>
    <scope>NUCLEOTIDE SEQUENCE</scope>
    <source>
        <strain evidence="7">CGMCC 1.15454</strain>
    </source>
</reference>
<name>A0A9W5TWQ3_9BACI</name>
<accession>A0A9W5TWQ3</accession>
<dbReference type="PRINTS" id="PR00690">
    <property type="entry name" value="ADHESNFAMILY"/>
</dbReference>
<keyword evidence="7" id="KW-0449">Lipoprotein</keyword>
<keyword evidence="4" id="KW-0732">Signal</keyword>
<keyword evidence="6" id="KW-0175">Coiled coil</keyword>
<evidence type="ECO:0000256" key="4">
    <source>
        <dbReference type="ARBA" id="ARBA00022729"/>
    </source>
</evidence>
<dbReference type="PROSITE" id="PS51257">
    <property type="entry name" value="PROKAR_LIPOPROTEIN"/>
    <property type="match status" value="1"/>
</dbReference>
<dbReference type="AlphaFoldDB" id="A0A9W5TWQ3"/>
<dbReference type="Pfam" id="PF01297">
    <property type="entry name" value="ZnuA"/>
    <property type="match status" value="1"/>
</dbReference>
<evidence type="ECO:0000256" key="5">
    <source>
        <dbReference type="RuleBase" id="RU003512"/>
    </source>
</evidence>
<dbReference type="GO" id="GO:0046872">
    <property type="term" value="F:metal ion binding"/>
    <property type="evidence" value="ECO:0007669"/>
    <property type="project" value="UniProtKB-KW"/>
</dbReference>
<comment type="subcellular location">
    <subcellularLocation>
        <location evidence="1">Cell envelope</location>
    </subcellularLocation>
</comment>
<evidence type="ECO:0000256" key="2">
    <source>
        <dbReference type="ARBA" id="ARBA00022448"/>
    </source>
</evidence>
<gene>
    <name evidence="7" type="primary">mntA</name>
    <name evidence="7" type="ORF">GCM10011409_11790</name>
</gene>
<evidence type="ECO:0000313" key="8">
    <source>
        <dbReference type="Proteomes" id="UP000621492"/>
    </source>
</evidence>
<dbReference type="PANTHER" id="PTHR42953:SF1">
    <property type="entry name" value="METAL-BINDING PROTEIN HI_0362-RELATED"/>
    <property type="match status" value="1"/>
</dbReference>
<keyword evidence="2 5" id="KW-0813">Transport</keyword>
<proteinExistence type="inferred from homology"/>
<dbReference type="PRINTS" id="PR00691">
    <property type="entry name" value="ADHESINB"/>
</dbReference>
<protein>
    <submittedName>
        <fullName evidence="7">Manganese-binding lipoprotein MntA</fullName>
    </submittedName>
</protein>
<dbReference type="InterPro" id="IPR006128">
    <property type="entry name" value="Lipoprotein_PsaA-like"/>
</dbReference>
<evidence type="ECO:0000256" key="1">
    <source>
        <dbReference type="ARBA" id="ARBA00004196"/>
    </source>
</evidence>
<dbReference type="EMBL" id="BMJD01000006">
    <property type="protein sequence ID" value="GGB36020.1"/>
    <property type="molecule type" value="Genomic_DNA"/>
</dbReference>
<comment type="similarity">
    <text evidence="5">Belongs to the bacterial solute-binding protein 9 family.</text>
</comment>
<dbReference type="InterPro" id="IPR006127">
    <property type="entry name" value="ZnuA-like"/>
</dbReference>
<dbReference type="CDD" id="cd01137">
    <property type="entry name" value="PsaA"/>
    <property type="match status" value="1"/>
</dbReference>
<evidence type="ECO:0000313" key="7">
    <source>
        <dbReference type="EMBL" id="GGB36020.1"/>
    </source>
</evidence>
<feature type="coiled-coil region" evidence="6">
    <location>
        <begin position="169"/>
        <end position="203"/>
    </location>
</feature>
<sequence>MKKYIITFLFAAVLLIAGCSGDKGDGKDAKASDDKLQVVTTYSVLYDIVKNVAGDLAEVHSLVPIGTDPHSYDPLPDDVQLTTDADIVFYNGFNLETGNSWFQNMIETAGKSEEDATVFRITKGIDPQLLKSGGHKGEPDPHAWLAVENGIKYAENARDALIKIDPDNKEKYEQNATKYIKKLEALEKEIEKKVAEIPEEKRVLVTSEGAFKYFSAAYGFHAAYIWEINAENEGTPDQIKSVVDLIKEKDIPGLFVETSVDPRSMETVSNETGVPIVGKIFTDSLGKQGEDGDTYIKMIEWNVDMITKGLTE</sequence>
<dbReference type="RefSeq" id="WP_088053025.1">
    <property type="nucleotide sequence ID" value="NZ_BMJD01000006.1"/>
</dbReference>
<dbReference type="Gene3D" id="3.40.50.1980">
    <property type="entry name" value="Nitrogenase molybdenum iron protein domain"/>
    <property type="match status" value="2"/>
</dbReference>
<dbReference type="SUPFAM" id="SSF53807">
    <property type="entry name" value="Helical backbone' metal receptor"/>
    <property type="match status" value="1"/>
</dbReference>